<protein>
    <submittedName>
        <fullName evidence="1">Uncharacterized protein</fullName>
    </submittedName>
</protein>
<gene>
    <name evidence="1" type="ordered locus">BCA_0737</name>
</gene>
<dbReference type="Proteomes" id="UP000002210">
    <property type="component" value="Chromosome"/>
</dbReference>
<evidence type="ECO:0000313" key="1">
    <source>
        <dbReference type="EMBL" id="ACO30191.1"/>
    </source>
</evidence>
<reference evidence="1 2" key="1">
    <citation type="submission" date="2009-02" db="EMBL/GenBank/DDBJ databases">
        <title>Genome sequence of Bacillus cereus 03BB102.</title>
        <authorList>
            <person name="Dodson R.J."/>
            <person name="Jackson P."/>
            <person name="Munk A.C."/>
            <person name="Brettin T."/>
            <person name="Bruce D."/>
            <person name="Detter C."/>
            <person name="Tapia R."/>
            <person name="Han C."/>
            <person name="Sutton G."/>
            <person name="Sims D."/>
        </authorList>
    </citation>
    <scope>NUCLEOTIDE SEQUENCE [LARGE SCALE GENOMIC DNA]</scope>
    <source>
        <strain evidence="1 2">03BB102</strain>
    </source>
</reference>
<dbReference type="KEGG" id="bcx:BCA_0737"/>
<dbReference type="EMBL" id="CP001407">
    <property type="protein sequence ID" value="ACO30191.1"/>
    <property type="molecule type" value="Genomic_DNA"/>
</dbReference>
<accession>A0A158RSA9</accession>
<sequence>MDLLLNVMYMKKTAEIPQQSFFIPSLLHPHYGINNRIMKNILIMTNVKKTLSL</sequence>
<dbReference type="AlphaFoldDB" id="A0A158RSA9"/>
<proteinExistence type="predicted"/>
<evidence type="ECO:0000313" key="2">
    <source>
        <dbReference type="Proteomes" id="UP000002210"/>
    </source>
</evidence>
<organism evidence="1 2">
    <name type="scientific">Bacillus cereus (strain 03BB102)</name>
    <dbReference type="NCBI Taxonomy" id="572264"/>
    <lineage>
        <taxon>Bacteria</taxon>
        <taxon>Bacillati</taxon>
        <taxon>Bacillota</taxon>
        <taxon>Bacilli</taxon>
        <taxon>Bacillales</taxon>
        <taxon>Bacillaceae</taxon>
        <taxon>Bacillus</taxon>
        <taxon>Bacillus cereus group</taxon>
    </lineage>
</organism>
<name>A0A158RSA9_BACC3</name>